<accession>A0A1M7M644</accession>
<gene>
    <name evidence="2" type="ORF">SAMN02746066_03654</name>
</gene>
<evidence type="ECO:0000256" key="1">
    <source>
        <dbReference type="SAM" id="Phobius"/>
    </source>
</evidence>
<dbReference type="STRING" id="1120996.SAMN02746066_03654"/>
<dbReference type="AlphaFoldDB" id="A0A1M7M644"/>
<feature type="transmembrane region" description="Helical" evidence="1">
    <location>
        <begin position="6"/>
        <end position="36"/>
    </location>
</feature>
<sequence length="47" mass="5258">MNIVLILIAVIGGAVGILSTLYCTISMIAVIIWKIYRKAKYHISMFD</sequence>
<dbReference type="EMBL" id="FRCP01000019">
    <property type="protein sequence ID" value="SHM86183.1"/>
    <property type="molecule type" value="Genomic_DNA"/>
</dbReference>
<organism evidence="2 3">
    <name type="scientific">Anaerosporobacter mobilis DSM 15930</name>
    <dbReference type="NCBI Taxonomy" id="1120996"/>
    <lineage>
        <taxon>Bacteria</taxon>
        <taxon>Bacillati</taxon>
        <taxon>Bacillota</taxon>
        <taxon>Clostridia</taxon>
        <taxon>Lachnospirales</taxon>
        <taxon>Lachnospiraceae</taxon>
        <taxon>Anaerosporobacter</taxon>
    </lineage>
</organism>
<proteinExistence type="predicted"/>
<keyword evidence="3" id="KW-1185">Reference proteome</keyword>
<dbReference type="RefSeq" id="WP_170865529.1">
    <property type="nucleotide sequence ID" value="NZ_FRCP01000019.1"/>
</dbReference>
<evidence type="ECO:0000313" key="3">
    <source>
        <dbReference type="Proteomes" id="UP000184038"/>
    </source>
</evidence>
<protein>
    <submittedName>
        <fullName evidence="2">Uncharacterized protein</fullName>
    </submittedName>
</protein>
<evidence type="ECO:0000313" key="2">
    <source>
        <dbReference type="EMBL" id="SHM86183.1"/>
    </source>
</evidence>
<keyword evidence="1" id="KW-1133">Transmembrane helix</keyword>
<keyword evidence="1" id="KW-0812">Transmembrane</keyword>
<reference evidence="2 3" key="1">
    <citation type="submission" date="2016-11" db="EMBL/GenBank/DDBJ databases">
        <authorList>
            <person name="Jaros S."/>
            <person name="Januszkiewicz K."/>
            <person name="Wedrychowicz H."/>
        </authorList>
    </citation>
    <scope>NUCLEOTIDE SEQUENCE [LARGE SCALE GENOMIC DNA]</scope>
    <source>
        <strain evidence="2 3">DSM 15930</strain>
    </source>
</reference>
<dbReference type="Proteomes" id="UP000184038">
    <property type="component" value="Unassembled WGS sequence"/>
</dbReference>
<name>A0A1M7M644_9FIRM</name>
<keyword evidence="1" id="KW-0472">Membrane</keyword>